<protein>
    <recommendedName>
        <fullName evidence="4">Arc family DNA-binding protein</fullName>
    </recommendedName>
</protein>
<reference evidence="1" key="2">
    <citation type="submission" date="2021-10" db="EMBL/GenBank/DDBJ databases">
        <title>Collection of gut derived symbiotic bacterial strains cultured from healthy donors.</title>
        <authorList>
            <person name="Lin H."/>
            <person name="Littmann E."/>
            <person name="Claire K."/>
            <person name="Pamer E."/>
        </authorList>
    </citation>
    <scope>NUCLEOTIDE SEQUENCE</scope>
    <source>
        <strain evidence="1">MSK.23.18</strain>
    </source>
</reference>
<proteinExistence type="predicted"/>
<dbReference type="EMBL" id="JAPZEG010000001">
    <property type="protein sequence ID" value="MDE1202216.1"/>
    <property type="molecule type" value="Genomic_DNA"/>
</dbReference>
<dbReference type="GO" id="GO:0006355">
    <property type="term" value="P:regulation of DNA-templated transcription"/>
    <property type="evidence" value="ECO:0007669"/>
    <property type="project" value="InterPro"/>
</dbReference>
<sequence>MFKLKKEATEYENKSLRLPKDLIDKVQALANKNNLSFNKVVIQCIECALDNMEPE</sequence>
<dbReference type="SUPFAM" id="SSF47598">
    <property type="entry name" value="Ribbon-helix-helix"/>
    <property type="match status" value="1"/>
</dbReference>
<evidence type="ECO:0000313" key="2">
    <source>
        <dbReference type="EMBL" id="MDE1202216.1"/>
    </source>
</evidence>
<dbReference type="Gene3D" id="1.10.1220.10">
    <property type="entry name" value="Met repressor-like"/>
    <property type="match status" value="1"/>
</dbReference>
<dbReference type="Proteomes" id="UP001149331">
    <property type="component" value="Unassembled WGS sequence"/>
</dbReference>
<dbReference type="Proteomes" id="UP001297370">
    <property type="component" value="Unassembled WGS sequence"/>
</dbReference>
<organism evidence="3">
    <name type="scientific">Mediterraneibacter gnavus</name>
    <name type="common">Ruminococcus gnavus</name>
    <dbReference type="NCBI Taxonomy" id="33038"/>
    <lineage>
        <taxon>Bacteria</taxon>
        <taxon>Bacillati</taxon>
        <taxon>Bacillota</taxon>
        <taxon>Clostridia</taxon>
        <taxon>Lachnospirales</taxon>
        <taxon>Lachnospiraceae</taxon>
        <taxon>Mediterraneibacter</taxon>
    </lineage>
</organism>
<name>A0A6N3EU78_MEDGN</name>
<reference evidence="3" key="1">
    <citation type="submission" date="2019-11" db="EMBL/GenBank/DDBJ databases">
        <authorList>
            <person name="Feng L."/>
        </authorList>
    </citation>
    <scope>NUCLEOTIDE SEQUENCE</scope>
    <source>
        <strain evidence="3">RgnavusLFYP36</strain>
    </source>
</reference>
<dbReference type="AlphaFoldDB" id="A0A6N3EU78"/>
<dbReference type="InterPro" id="IPR013321">
    <property type="entry name" value="Arc_rbn_hlx_hlx"/>
</dbReference>
<dbReference type="EMBL" id="CACRUU010000083">
    <property type="protein sequence ID" value="VYU43294.1"/>
    <property type="molecule type" value="Genomic_DNA"/>
</dbReference>
<evidence type="ECO:0000313" key="3">
    <source>
        <dbReference type="EMBL" id="VYU43294.1"/>
    </source>
</evidence>
<evidence type="ECO:0000313" key="1">
    <source>
        <dbReference type="EMBL" id="MCB5617671.1"/>
    </source>
</evidence>
<dbReference type="GeneID" id="57435463"/>
<dbReference type="InterPro" id="IPR010985">
    <property type="entry name" value="Ribbon_hlx_hlx"/>
</dbReference>
<evidence type="ECO:0008006" key="4">
    <source>
        <dbReference type="Google" id="ProtNLM"/>
    </source>
</evidence>
<dbReference type="EMBL" id="JAJBOM010000001">
    <property type="protein sequence ID" value="MCB5617671.1"/>
    <property type="molecule type" value="Genomic_DNA"/>
</dbReference>
<gene>
    <name evidence="1" type="ORF">LIQ08_00620</name>
    <name evidence="2" type="ORF">O4N78_01230</name>
    <name evidence="3" type="ORF">RGLFYP36_01529</name>
</gene>
<dbReference type="RefSeq" id="WP_004840431.1">
    <property type="nucleotide sequence ID" value="NZ_AP031446.1"/>
</dbReference>
<reference evidence="2" key="3">
    <citation type="submission" date="2022-12" db="EMBL/GenBank/DDBJ databases">
        <title>Genome of R. gnavus strain RSHDN_120.</title>
        <authorList>
            <person name="Abdugheni R."/>
        </authorList>
    </citation>
    <scope>NUCLEOTIDE SEQUENCE</scope>
    <source>
        <strain evidence="2">RSHDN_120</strain>
    </source>
</reference>
<accession>A0A6N3EU78</accession>